<evidence type="ECO:0000256" key="1">
    <source>
        <dbReference type="SAM" id="MobiDB-lite"/>
    </source>
</evidence>
<feature type="non-terminal residue" evidence="2">
    <location>
        <position position="113"/>
    </location>
</feature>
<feature type="compositionally biased region" description="Basic residues" evidence="1">
    <location>
        <begin position="104"/>
        <end position="113"/>
    </location>
</feature>
<feature type="compositionally biased region" description="Basic and acidic residues" evidence="1">
    <location>
        <begin position="11"/>
        <end position="29"/>
    </location>
</feature>
<accession>A0AAV5UEZ6</accession>
<feature type="region of interest" description="Disordered" evidence="1">
    <location>
        <begin position="1"/>
        <end position="43"/>
    </location>
</feature>
<evidence type="ECO:0000313" key="2">
    <source>
        <dbReference type="EMBL" id="GMT05253.1"/>
    </source>
</evidence>
<proteinExistence type="predicted"/>
<keyword evidence="3" id="KW-1185">Reference proteome</keyword>
<protein>
    <recommendedName>
        <fullName evidence="4">Histone H2A/H2B/H3 domain-containing protein</fullName>
    </recommendedName>
</protein>
<gene>
    <name evidence="2" type="ORF">PENTCL1PPCAC_27427</name>
</gene>
<reference evidence="2" key="1">
    <citation type="submission" date="2023-10" db="EMBL/GenBank/DDBJ databases">
        <title>Genome assembly of Pristionchus species.</title>
        <authorList>
            <person name="Yoshida K."/>
            <person name="Sommer R.J."/>
        </authorList>
    </citation>
    <scope>NUCLEOTIDE SEQUENCE</scope>
    <source>
        <strain evidence="2">RS0144</strain>
    </source>
</reference>
<name>A0AAV5UEZ6_9BILA</name>
<feature type="region of interest" description="Disordered" evidence="1">
    <location>
        <begin position="65"/>
        <end position="113"/>
    </location>
</feature>
<organism evidence="2 3">
    <name type="scientific">Pristionchus entomophagus</name>
    <dbReference type="NCBI Taxonomy" id="358040"/>
    <lineage>
        <taxon>Eukaryota</taxon>
        <taxon>Metazoa</taxon>
        <taxon>Ecdysozoa</taxon>
        <taxon>Nematoda</taxon>
        <taxon>Chromadorea</taxon>
        <taxon>Rhabditida</taxon>
        <taxon>Rhabditina</taxon>
        <taxon>Diplogasteromorpha</taxon>
        <taxon>Diplogasteroidea</taxon>
        <taxon>Neodiplogasteridae</taxon>
        <taxon>Pristionchus</taxon>
    </lineage>
</organism>
<dbReference type="Proteomes" id="UP001432027">
    <property type="component" value="Unassembled WGS sequence"/>
</dbReference>
<feature type="compositionally biased region" description="Basic residues" evidence="1">
    <location>
        <begin position="1"/>
        <end position="10"/>
    </location>
</feature>
<comment type="caution">
    <text evidence="2">The sequence shown here is derived from an EMBL/GenBank/DDBJ whole genome shotgun (WGS) entry which is preliminary data.</text>
</comment>
<evidence type="ECO:0000313" key="3">
    <source>
        <dbReference type="Proteomes" id="UP001432027"/>
    </source>
</evidence>
<feature type="compositionally biased region" description="Basic and acidic residues" evidence="1">
    <location>
        <begin position="67"/>
        <end position="87"/>
    </location>
</feature>
<sequence>MLRRQQSKSRKTSDVKSDDKEIPKKEEKRTVRKRKSRKSLSTYPEAGIIRFQKILTEIFPNIPELLESEKRKEKERRAQRSVRDKSRVKPNMKGSQLRSCSLLLKKKKMMNTK</sequence>
<dbReference type="AlphaFoldDB" id="A0AAV5UEZ6"/>
<dbReference type="EMBL" id="BTSX01000006">
    <property type="protein sequence ID" value="GMT05253.1"/>
    <property type="molecule type" value="Genomic_DNA"/>
</dbReference>
<evidence type="ECO:0008006" key="4">
    <source>
        <dbReference type="Google" id="ProtNLM"/>
    </source>
</evidence>